<evidence type="ECO:0000256" key="5">
    <source>
        <dbReference type="ARBA" id="ARBA00048128"/>
    </source>
</evidence>
<evidence type="ECO:0000256" key="4">
    <source>
        <dbReference type="ARBA" id="ARBA00022695"/>
    </source>
</evidence>
<dbReference type="Pfam" id="PF00483">
    <property type="entry name" value="NTP_transferase"/>
    <property type="match status" value="1"/>
</dbReference>
<feature type="non-terminal residue" evidence="7">
    <location>
        <position position="1"/>
    </location>
</feature>
<comment type="caution">
    <text evidence="7">The sequence shown here is derived from an EMBL/GenBank/DDBJ whole genome shotgun (WGS) entry which is preliminary data.</text>
</comment>
<dbReference type="Gene3D" id="3.90.550.10">
    <property type="entry name" value="Spore Coat Polysaccharide Biosynthesis Protein SpsA, Chain A"/>
    <property type="match status" value="1"/>
</dbReference>
<keyword evidence="3 7" id="KW-0808">Transferase</keyword>
<dbReference type="EMBL" id="AUZX01000002">
    <property type="protein sequence ID" value="EQD81272.1"/>
    <property type="molecule type" value="Genomic_DNA"/>
</dbReference>
<dbReference type="EC" id="2.7.7.9" evidence="2"/>
<evidence type="ECO:0000256" key="3">
    <source>
        <dbReference type="ARBA" id="ARBA00022679"/>
    </source>
</evidence>
<feature type="domain" description="Nucleotidyl transferase" evidence="6">
    <location>
        <begin position="45"/>
        <end position="163"/>
    </location>
</feature>
<evidence type="ECO:0000256" key="2">
    <source>
        <dbReference type="ARBA" id="ARBA00012415"/>
    </source>
</evidence>
<dbReference type="GO" id="GO:0006011">
    <property type="term" value="P:UDP-alpha-D-glucose metabolic process"/>
    <property type="evidence" value="ECO:0007669"/>
    <property type="project" value="InterPro"/>
</dbReference>
<proteinExistence type="inferred from homology"/>
<evidence type="ECO:0000256" key="1">
    <source>
        <dbReference type="ARBA" id="ARBA00006890"/>
    </source>
</evidence>
<gene>
    <name evidence="7" type="ORF">B1A_00002</name>
</gene>
<reference evidence="7" key="2">
    <citation type="journal article" date="2014" name="ISME J.">
        <title>Microbial stratification in low pH oxic and suboxic macroscopic growths along an acid mine drainage.</title>
        <authorList>
            <person name="Mendez-Garcia C."/>
            <person name="Mesa V."/>
            <person name="Sprenger R.R."/>
            <person name="Richter M."/>
            <person name="Diez M.S."/>
            <person name="Solano J."/>
            <person name="Bargiela R."/>
            <person name="Golyshina O.V."/>
            <person name="Manteca A."/>
            <person name="Ramos J.L."/>
            <person name="Gallego J.R."/>
            <person name="Llorente I."/>
            <person name="Martins Dos Santos V.A."/>
            <person name="Jensen O.N."/>
            <person name="Pelaez A.I."/>
            <person name="Sanchez J."/>
            <person name="Ferrer M."/>
        </authorList>
    </citation>
    <scope>NUCLEOTIDE SEQUENCE</scope>
</reference>
<dbReference type="GO" id="GO:0003983">
    <property type="term" value="F:UTP:glucose-1-phosphate uridylyltransferase activity"/>
    <property type="evidence" value="ECO:0007669"/>
    <property type="project" value="UniProtKB-EC"/>
</dbReference>
<comment type="similarity">
    <text evidence="1">Belongs to the UDPGP type 2 family.</text>
</comment>
<evidence type="ECO:0000313" key="7">
    <source>
        <dbReference type="EMBL" id="EQD81272.1"/>
    </source>
</evidence>
<name>T1CFA0_9ZZZZ</name>
<dbReference type="InterPro" id="IPR005835">
    <property type="entry name" value="NTP_transferase_dom"/>
</dbReference>
<dbReference type="AlphaFoldDB" id="T1CFA0"/>
<organism evidence="7">
    <name type="scientific">mine drainage metagenome</name>
    <dbReference type="NCBI Taxonomy" id="410659"/>
    <lineage>
        <taxon>unclassified sequences</taxon>
        <taxon>metagenomes</taxon>
        <taxon>ecological metagenomes</taxon>
    </lineage>
</organism>
<dbReference type="PANTHER" id="PTHR43197:SF1">
    <property type="entry name" value="UTP--GLUCOSE-1-PHOSPHATE URIDYLYLTRANSFERASE"/>
    <property type="match status" value="1"/>
</dbReference>
<keyword evidence="4" id="KW-0548">Nucleotidyltransferase</keyword>
<dbReference type="PANTHER" id="PTHR43197">
    <property type="entry name" value="UTP--GLUCOSE-1-PHOSPHATE URIDYLYLTRANSFERASE"/>
    <property type="match status" value="1"/>
</dbReference>
<dbReference type="SUPFAM" id="SSF53448">
    <property type="entry name" value="Nucleotide-diphospho-sugar transferases"/>
    <property type="match status" value="1"/>
</dbReference>
<accession>T1CFA0</accession>
<evidence type="ECO:0000259" key="6">
    <source>
        <dbReference type="Pfam" id="PF00483"/>
    </source>
</evidence>
<dbReference type="InterPro" id="IPR029044">
    <property type="entry name" value="Nucleotide-diphossugar_trans"/>
</dbReference>
<comment type="catalytic activity">
    <reaction evidence="5">
        <text>alpha-D-glucose 1-phosphate + UTP + H(+) = UDP-alpha-D-glucose + diphosphate</text>
        <dbReference type="Rhea" id="RHEA:19889"/>
        <dbReference type="ChEBI" id="CHEBI:15378"/>
        <dbReference type="ChEBI" id="CHEBI:33019"/>
        <dbReference type="ChEBI" id="CHEBI:46398"/>
        <dbReference type="ChEBI" id="CHEBI:58601"/>
        <dbReference type="ChEBI" id="CHEBI:58885"/>
        <dbReference type="EC" id="2.7.7.9"/>
    </reaction>
</comment>
<reference evidence="7" key="1">
    <citation type="submission" date="2013-08" db="EMBL/GenBank/DDBJ databases">
        <authorList>
            <person name="Mendez C."/>
            <person name="Richter M."/>
            <person name="Ferrer M."/>
            <person name="Sanchez J."/>
        </authorList>
    </citation>
    <scope>NUCLEOTIDE SEQUENCE</scope>
</reference>
<dbReference type="InterPro" id="IPR005771">
    <property type="entry name" value="GalU_uridylyltTrfase_bac/arc"/>
</dbReference>
<protein>
    <recommendedName>
        <fullName evidence="2">UTP--glucose-1-phosphate uridylyltransferase</fullName>
        <ecNumber evidence="2">2.7.7.9</ecNumber>
    </recommendedName>
</protein>
<sequence length="209" mass="23019">DAVLRARRTNGGEPFFLHAGDGVILGGRAAGILGAMGRLRTQERLDGVLLVRRVADPRRYGVIEGVARPPFEGFRRLEVRAMVEKPDRPRSHWAATAVYAFAPSLFEALAAVRRHRHPAELEVTDGVRHLLEHNGRIQALILDRRVGEWRSVGSPDGFRKALARSHRIARGHPPGPPLAGPTPKISGGIRLRYGGRYGDGRRPIVRDPA</sequence>